<name>A0AA39TWI7_ACESA</name>
<reference evidence="1" key="2">
    <citation type="submission" date="2023-06" db="EMBL/GenBank/DDBJ databases">
        <authorList>
            <person name="Swenson N.G."/>
            <person name="Wegrzyn J.L."/>
            <person name="Mcevoy S.L."/>
        </authorList>
    </citation>
    <scope>NUCLEOTIDE SEQUENCE</scope>
    <source>
        <strain evidence="1">NS2018</strain>
        <tissue evidence="1">Leaf</tissue>
    </source>
</reference>
<proteinExistence type="predicted"/>
<reference evidence="1" key="1">
    <citation type="journal article" date="2022" name="Plant J.">
        <title>Strategies of tolerance reflected in two North American maple genomes.</title>
        <authorList>
            <person name="McEvoy S.L."/>
            <person name="Sezen U.U."/>
            <person name="Trouern-Trend A."/>
            <person name="McMahon S.M."/>
            <person name="Schaberg P.G."/>
            <person name="Yang J."/>
            <person name="Wegrzyn J.L."/>
            <person name="Swenson N.G."/>
        </authorList>
    </citation>
    <scope>NUCLEOTIDE SEQUENCE</scope>
    <source>
        <strain evidence="1">NS2018</strain>
    </source>
</reference>
<comment type="caution">
    <text evidence="1">The sequence shown here is derived from an EMBL/GenBank/DDBJ whole genome shotgun (WGS) entry which is preliminary data.</text>
</comment>
<sequence>MAARLAKYQTSEESRPLIPSIPVDLEKADQGALPDPPVPQDYLVKEVEASVEPETLRIEEAPTDSEVTGTREVEATATEDINQEAGGEKGIDPSI</sequence>
<evidence type="ECO:0000313" key="2">
    <source>
        <dbReference type="Proteomes" id="UP001168877"/>
    </source>
</evidence>
<dbReference type="AlphaFoldDB" id="A0AA39TWI7"/>
<accession>A0AA39TWI7</accession>
<dbReference type="EMBL" id="JAUESC010000001">
    <property type="protein sequence ID" value="KAK0608174.1"/>
    <property type="molecule type" value="Genomic_DNA"/>
</dbReference>
<evidence type="ECO:0000313" key="1">
    <source>
        <dbReference type="EMBL" id="KAK0608174.1"/>
    </source>
</evidence>
<organism evidence="1 2">
    <name type="scientific">Acer saccharum</name>
    <name type="common">Sugar maple</name>
    <dbReference type="NCBI Taxonomy" id="4024"/>
    <lineage>
        <taxon>Eukaryota</taxon>
        <taxon>Viridiplantae</taxon>
        <taxon>Streptophyta</taxon>
        <taxon>Embryophyta</taxon>
        <taxon>Tracheophyta</taxon>
        <taxon>Spermatophyta</taxon>
        <taxon>Magnoliopsida</taxon>
        <taxon>eudicotyledons</taxon>
        <taxon>Gunneridae</taxon>
        <taxon>Pentapetalae</taxon>
        <taxon>rosids</taxon>
        <taxon>malvids</taxon>
        <taxon>Sapindales</taxon>
        <taxon>Sapindaceae</taxon>
        <taxon>Hippocastanoideae</taxon>
        <taxon>Acereae</taxon>
        <taxon>Acer</taxon>
    </lineage>
</organism>
<gene>
    <name evidence="1" type="ORF">LWI29_026784</name>
</gene>
<protein>
    <submittedName>
        <fullName evidence="1">Uncharacterized protein</fullName>
    </submittedName>
</protein>
<dbReference type="Proteomes" id="UP001168877">
    <property type="component" value="Unassembled WGS sequence"/>
</dbReference>
<keyword evidence="2" id="KW-1185">Reference proteome</keyword>